<dbReference type="InterPro" id="IPR015943">
    <property type="entry name" value="WD40/YVTN_repeat-like_dom_sf"/>
</dbReference>
<evidence type="ECO:0000313" key="8">
    <source>
        <dbReference type="Proteomes" id="UP000276991"/>
    </source>
</evidence>
<feature type="domain" description="RSE1/DDB1/CPSF1 second beta-propeller" evidence="6">
    <location>
        <begin position="1323"/>
        <end position="1790"/>
    </location>
</feature>
<dbReference type="InterPro" id="IPR018846">
    <property type="entry name" value="Beta-prop_RSE1/DDB1/CPSF1_1st"/>
</dbReference>
<feature type="domain" description="RSE1/DDB1/CPSF1 C-terminal" evidence="4">
    <location>
        <begin position="1872"/>
        <end position="2208"/>
    </location>
</feature>
<dbReference type="EMBL" id="UPTC01000296">
    <property type="protein sequence ID" value="VBB27846.1"/>
    <property type="molecule type" value="Genomic_DNA"/>
</dbReference>
<dbReference type="InterPro" id="IPR058543">
    <property type="entry name" value="Beta-prop_RSE1/DDB1/CPSF1_2nd"/>
</dbReference>
<dbReference type="InterPro" id="IPR036322">
    <property type="entry name" value="WD40_repeat_dom_sf"/>
</dbReference>
<evidence type="ECO:0000256" key="1">
    <source>
        <dbReference type="ARBA" id="ARBA00004123"/>
    </source>
</evidence>
<dbReference type="PANTHER" id="PTHR10644">
    <property type="entry name" value="DNA REPAIR/RNA PROCESSING CPSF FAMILY"/>
    <property type="match status" value="1"/>
</dbReference>
<feature type="region of interest" description="Disordered" evidence="3">
    <location>
        <begin position="437"/>
        <end position="461"/>
    </location>
</feature>
<reference evidence="7 8" key="1">
    <citation type="submission" date="2018-08" db="EMBL/GenBank/DDBJ databases">
        <authorList>
            <person name="Laetsch R D."/>
            <person name="Stevens L."/>
            <person name="Kumar S."/>
            <person name="Blaxter L. M."/>
        </authorList>
    </citation>
    <scope>NUCLEOTIDE SEQUENCE [LARGE SCALE GENOMIC DNA]</scope>
</reference>
<feature type="domain" description="RSE1/DDB1/CPSF1 first beta-propeller" evidence="5">
    <location>
        <begin position="771"/>
        <end position="1129"/>
    </location>
</feature>
<dbReference type="InterPro" id="IPR004871">
    <property type="entry name" value="RSE1/DDB1/CPSF1_C"/>
</dbReference>
<name>A0A498S7D1_ACAVI</name>
<comment type="subcellular location">
    <subcellularLocation>
        <location evidence="1">Nucleus</location>
    </subcellularLocation>
</comment>
<dbReference type="Pfam" id="PF23726">
    <property type="entry name" value="Beta-prop_RSE1_2nd"/>
    <property type="match status" value="1"/>
</dbReference>
<keyword evidence="8" id="KW-1185">Reference proteome</keyword>
<dbReference type="Pfam" id="PF03178">
    <property type="entry name" value="CPSF_A"/>
    <property type="match status" value="1"/>
</dbReference>
<evidence type="ECO:0000259" key="5">
    <source>
        <dbReference type="Pfam" id="PF10433"/>
    </source>
</evidence>
<evidence type="ECO:0000259" key="6">
    <source>
        <dbReference type="Pfam" id="PF23726"/>
    </source>
</evidence>
<dbReference type="GO" id="GO:0005634">
    <property type="term" value="C:nucleus"/>
    <property type="evidence" value="ECO:0007669"/>
    <property type="project" value="UniProtKB-SubCell"/>
</dbReference>
<dbReference type="Proteomes" id="UP000276991">
    <property type="component" value="Unassembled WGS sequence"/>
</dbReference>
<proteinExistence type="predicted"/>
<evidence type="ECO:0000259" key="4">
    <source>
        <dbReference type="Pfam" id="PF03178"/>
    </source>
</evidence>
<evidence type="ECO:0000313" key="7">
    <source>
        <dbReference type="EMBL" id="VBB27846.1"/>
    </source>
</evidence>
<protein>
    <submittedName>
        <fullName evidence="7">Uncharacterized protein</fullName>
    </submittedName>
</protein>
<dbReference type="Pfam" id="PF10433">
    <property type="entry name" value="Beta-prop_RSE1_1st"/>
    <property type="match status" value="1"/>
</dbReference>
<organism evidence="7 8">
    <name type="scientific">Acanthocheilonema viteae</name>
    <name type="common">Filarial nematode worm</name>
    <name type="synonym">Dipetalonema viteae</name>
    <dbReference type="NCBI Taxonomy" id="6277"/>
    <lineage>
        <taxon>Eukaryota</taxon>
        <taxon>Metazoa</taxon>
        <taxon>Ecdysozoa</taxon>
        <taxon>Nematoda</taxon>
        <taxon>Chromadorea</taxon>
        <taxon>Rhabditida</taxon>
        <taxon>Spirurina</taxon>
        <taxon>Spiruromorpha</taxon>
        <taxon>Filarioidea</taxon>
        <taxon>Onchocercidae</taxon>
        <taxon>Acanthocheilonema</taxon>
    </lineage>
</organism>
<evidence type="ECO:0000256" key="2">
    <source>
        <dbReference type="ARBA" id="ARBA00023242"/>
    </source>
</evidence>
<sequence length="2242" mass="251195">DVPNMLLTSHAPIAEPGLLVWPHVIIAIFSVSTMVSLLTLCVTTHCCRNAKKKENPYGEIATTPTADISVSAVVSRNRTDGSRLHHLSRLSCPNLSLHERSVHRLSAPLPHSSAAAKRALPKQVLLLPEHSARFEKNPSAAYSTIDHAIPAVGRIGSFLYGEGPTNPTYESIDMDPLYSKLGNGGPSMKRYDYPIFTPENQPVIAADDVVYQSASQIYAGVSEDPYSSITSHTGGETNYDIGYSHISHVRENMNTEPPHYLANTQGESRTLDHLYSRIRRGPSMNRATNSSIYRPLPSNEYGIEYVSSGSDKTSREPSYRYITVRETVDAIRQRLNEFNPSSNIPQSVITDGCGPIREHYYSSIGGSDYETVHYISQRHPLINPLATIRISLQHPAPVTVYGQPETISNAINLCENIPPKPPTSPIPLRITAVKEDNFERKQTPLSGTNLDEAANDDESRSNISEKIRKLRTNFFDQELKLEGFNGPSSTDVRFGQSLGTINQHETSKWINSSGSNRNLNSVHYVNQTSSPNFGDTYPSKLIADKSYSYHAGNVTGDALLSTANRQNVIDKEHCKIIAENSRSHSFHEANVFETKQCVEEDPVFQQEGNNDEGNYFIPKRRKKLNKQAENNNSNTCFAEASNELCKSIDVHSFRNSSFSKTTLLYQASQSLQTSNKVSSNTEGDVEAQSCSDQRSMMELSYGGSDTEGDRSVQTASLTFSHESINEHGWREVLVLCVKFSEFLVILYHDLVRMYAILHETDDSTAVNFSECGKFFPEKGLQIVTIGVKYLRIFRANPYALLLKDDQQWAQTTRLECLLAVRLLAAVQSFAVARIPQNPDCDSLLLGFDDAKLSVIGVNPAERCLKTISLHCFEDELLKDGFTKNLPRPVIRVDPGQRCAAMLVFGRYLAVLPFNDSSSQLHSYTVQLSQIDSRLVNVMDMTFLDGYYEPTLLFLYEPVQTTCGRACVRFDTMCVLGVSLNVKEQALASVWHLSNLPMDCNQILPIPRPVGGILIVAINELIYLNQSVPPCGISLNSCMDGYTKFPLKDFKHMALTLDGCVVTVISTNKILLCDRNGRLFTLVLVTDATNSVKSLELKFQFETVIPCTMTSCAPGYLFIGSRLCDSVFLHCIFEQSVLEESSAKKIKLNVEPNASEEDEDFELYGEVLPKVAKTDSMEELLNIRVLDKLLNIGPCKKITGGCPSISAYFQEIVRKDPLFDLAYVKLSSRELYTIISSIQLFIGSTMYVPVGMENLEAFAYFKEAFVLKLSQVAGVILSYGNIQMSPMLRNIKVMLEFIWSFQDNRVFCVEVEVGRIVFLISVLFSIEGVVQYWAIGRREDDTHMYFIASRELGTLALETDNDLVELEAPIFVTSESTIAAGELADGGLAIQVTTSSLVMVAEGQQIQHIPLQLTFPVRSASIVDPYIAICTQNGRLLMYELTSHPHVHLKEIDISKKLRHETSPITSLSIYRDMSGIIRFCSATNMSHQQQTTGTNVQIPEQEDFEDVDDLLLYGDSKKLRMHNSACEFGLLLFAETIDLIFVAEKEMVSKRRIVGMKLTEQNTRFDTDVIDPNTIVPSHWIVIARENGNIYIYSIPELHLVYMVKKISHLPDIATDQPYVDDEPIAGEGAETGTITDTFAAKPEEVIMEVLLVGMGMNQGRPMLFLLIDDTVSVYEMFIYNNGIQGHLAIRFKRLPYTTVTRSCRFQGLNGRAAVESVRDAVRHKTVLHFFERIGNVLNGVFICSSYSCIFFLESGVPRLHPVNLDGPILSFTTFNNAACPNGFIYLTERDRLMRVAKLPSDMILDTSYPVKRINVGATVHNVIYLLHSNTYAVLTSEKKKVTKMCVLINDDKTFEEHEKPNTFVYPEIDQYKLHLYSPEDWKPVQNVEILFEEFEVVTSCEEVVLRSEGTVSGVQNYLAIGTACNYGEEVLVRGRIIISEIIEVVPEPGQPTSKHRIKTLYDKEQKGPVTSLCSCNGYLLTGMGQKVFIWLFKDNNLQGISFLDMHFYVHQLIGVRNLALACDMYRSVALLRYQEEYKALSLASRDMRSDVQPPMAAQFIIDNKQMGFIMSDEAANIAIFNYLPETLESLGGEKLTLRAEINIGTVVNAFIRVKGHISSGFVENELFSLERQSVLFASLDGSVGYLRPLTEKVFRRLHMLQQLISSMVLQPAGLNAKGARAARPQRPNHYLNTRNLVDGDVVMQYLHLSLPEKNDLARKLGTSRYHIIDDLIEICRVTTHY</sequence>
<dbReference type="Gene3D" id="2.130.10.10">
    <property type="entry name" value="YVTN repeat-like/Quinoprotein amine dehydrogenase"/>
    <property type="match status" value="2"/>
</dbReference>
<keyword evidence="2" id="KW-0539">Nucleus</keyword>
<dbReference type="InterPro" id="IPR050358">
    <property type="entry name" value="RSE1/DDB1/CFT1"/>
</dbReference>
<gene>
    <name evidence="7" type="ORF">NAV_LOCUS2676</name>
</gene>
<dbReference type="GO" id="GO:0003676">
    <property type="term" value="F:nucleic acid binding"/>
    <property type="evidence" value="ECO:0007669"/>
    <property type="project" value="InterPro"/>
</dbReference>
<dbReference type="OrthoDB" id="6109at2759"/>
<accession>A0A498S7D1</accession>
<dbReference type="STRING" id="6277.A0A498S7D1"/>
<dbReference type="SUPFAM" id="SSF50978">
    <property type="entry name" value="WD40 repeat-like"/>
    <property type="match status" value="1"/>
</dbReference>
<feature type="non-terminal residue" evidence="7">
    <location>
        <position position="1"/>
    </location>
</feature>
<evidence type="ECO:0000256" key="3">
    <source>
        <dbReference type="SAM" id="MobiDB-lite"/>
    </source>
</evidence>